<sequence length="75" mass="8078">MQVTVPNADGQTVQCVPINALAYYVQALVYDSQKENGKTVLALEKALTAKPDFTMAQALQQKLRSPAKAGVVKKS</sequence>
<accession>A0ABR6WE97</accession>
<evidence type="ECO:0000313" key="1">
    <source>
        <dbReference type="EMBL" id="MBC3794503.1"/>
    </source>
</evidence>
<reference evidence="1 2" key="1">
    <citation type="submission" date="2019-06" db="EMBL/GenBank/DDBJ databases">
        <title>Spirosoma utsteinense sp. nov. isolated from Antarctic ice-free soils.</title>
        <authorList>
            <person name="Tahon G."/>
        </authorList>
    </citation>
    <scope>NUCLEOTIDE SEQUENCE [LARGE SCALE GENOMIC DNA]</scope>
    <source>
        <strain evidence="1 2">LMG 31447</strain>
    </source>
</reference>
<organism evidence="1 2">
    <name type="scientific">Spirosoma utsteinense</name>
    <dbReference type="NCBI Taxonomy" id="2585773"/>
    <lineage>
        <taxon>Bacteria</taxon>
        <taxon>Pseudomonadati</taxon>
        <taxon>Bacteroidota</taxon>
        <taxon>Cytophagia</taxon>
        <taxon>Cytophagales</taxon>
        <taxon>Cytophagaceae</taxon>
        <taxon>Spirosoma</taxon>
    </lineage>
</organism>
<comment type="caution">
    <text evidence="1">The sequence shown here is derived from an EMBL/GenBank/DDBJ whole genome shotgun (WGS) entry which is preliminary data.</text>
</comment>
<dbReference type="Gene3D" id="1.25.40.10">
    <property type="entry name" value="Tetratricopeptide repeat domain"/>
    <property type="match status" value="1"/>
</dbReference>
<name>A0ABR6WE97_9BACT</name>
<dbReference type="RefSeq" id="WP_186741097.1">
    <property type="nucleotide sequence ID" value="NZ_VFIA01000047.1"/>
</dbReference>
<dbReference type="EMBL" id="VFIA01000047">
    <property type="protein sequence ID" value="MBC3794503.1"/>
    <property type="molecule type" value="Genomic_DNA"/>
</dbReference>
<evidence type="ECO:0000313" key="2">
    <source>
        <dbReference type="Proteomes" id="UP000700732"/>
    </source>
</evidence>
<keyword evidence="2" id="KW-1185">Reference proteome</keyword>
<gene>
    <name evidence="1" type="ORF">FH603_5032</name>
</gene>
<dbReference type="Proteomes" id="UP000700732">
    <property type="component" value="Unassembled WGS sequence"/>
</dbReference>
<dbReference type="InterPro" id="IPR011990">
    <property type="entry name" value="TPR-like_helical_dom_sf"/>
</dbReference>
<proteinExistence type="predicted"/>
<protein>
    <submittedName>
        <fullName evidence="1">Uncharacterized protein</fullName>
    </submittedName>
</protein>